<accession>A0ABT8WJD9</accession>
<comment type="caution">
    <text evidence="2">The sequence shown here is derived from an EMBL/GenBank/DDBJ whole genome shotgun (WGS) entry which is preliminary data.</text>
</comment>
<dbReference type="Proteomes" id="UP001176806">
    <property type="component" value="Unassembled WGS sequence"/>
</dbReference>
<evidence type="ECO:0000313" key="3">
    <source>
        <dbReference type="Proteomes" id="UP001176806"/>
    </source>
</evidence>
<keyword evidence="3" id="KW-1185">Reference proteome</keyword>
<feature type="transmembrane region" description="Helical" evidence="1">
    <location>
        <begin position="144"/>
        <end position="160"/>
    </location>
</feature>
<reference evidence="2" key="1">
    <citation type="submission" date="2023-07" db="EMBL/GenBank/DDBJ databases">
        <title>Two novel species in the genus Flavivirga.</title>
        <authorList>
            <person name="Kwon K."/>
        </authorList>
    </citation>
    <scope>NUCLEOTIDE SEQUENCE</scope>
    <source>
        <strain evidence="2">KACC 14158</strain>
    </source>
</reference>
<dbReference type="EMBL" id="JAUOEL010000001">
    <property type="protein sequence ID" value="MDO5973275.1"/>
    <property type="molecule type" value="Genomic_DNA"/>
</dbReference>
<protein>
    <submittedName>
        <fullName evidence="2">Uncharacterized protein</fullName>
    </submittedName>
</protein>
<keyword evidence="1" id="KW-1133">Transmembrane helix</keyword>
<feature type="transmembrane region" description="Helical" evidence="1">
    <location>
        <begin position="21"/>
        <end position="43"/>
    </location>
</feature>
<feature type="transmembrane region" description="Helical" evidence="1">
    <location>
        <begin position="172"/>
        <end position="190"/>
    </location>
</feature>
<proteinExistence type="predicted"/>
<sequence length="461" mass="55006">MKLKRYFYDSSVNFTNISTERLVLSITIGLASAFTIYGFFYVIRESFRLMSFGFGNLPNIISDNNRNLYNIFFAGLSVIFANSLIINLLLSKSQNVLSRFNPKRKRILNEQIFLNFNFSYWFVKIGLVFGMFSMGFMDFDFSEYIWALYLLLFVLYLESWKSLSMVFTKNRFKFQLIHLLILVLLTLGLSRLNFTDYKEIDEFSIKSNPIYDLPHSDFYNDNNTRFYNELSIKINLDDDNQLKFLVYDKWAFLEDVPSIIYAKRASMREELVPFLKVRIIANRDIDLKYIKILEAELYSINQERIIYDVYNDDLLTARFENRGIEHRISSFVLDFKQDTNISSFPLPPLPPFEENKVFEKTLKIEISDTIKINGITVPKDMLVRKFKNYINENVAFKYLYDEDADYQNYIMVLSSHYTAAHKLREQNQTIFEDYFNKNEQYKKEQRHLKKRFPINIIEERN</sequence>
<feature type="transmembrane region" description="Helical" evidence="1">
    <location>
        <begin position="68"/>
        <end position="91"/>
    </location>
</feature>
<name>A0ABT8WJD9_9FLAO</name>
<feature type="transmembrane region" description="Helical" evidence="1">
    <location>
        <begin position="112"/>
        <end position="132"/>
    </location>
</feature>
<evidence type="ECO:0000256" key="1">
    <source>
        <dbReference type="SAM" id="Phobius"/>
    </source>
</evidence>
<evidence type="ECO:0000313" key="2">
    <source>
        <dbReference type="EMBL" id="MDO5973275.1"/>
    </source>
</evidence>
<keyword evidence="1" id="KW-0812">Transmembrane</keyword>
<dbReference type="RefSeq" id="WP_303300352.1">
    <property type="nucleotide sequence ID" value="NZ_BAABDA010000042.1"/>
</dbReference>
<keyword evidence="1" id="KW-0472">Membrane</keyword>
<organism evidence="2 3">
    <name type="scientific">Flavivirga jejuensis</name>
    <dbReference type="NCBI Taxonomy" id="870487"/>
    <lineage>
        <taxon>Bacteria</taxon>
        <taxon>Pseudomonadati</taxon>
        <taxon>Bacteroidota</taxon>
        <taxon>Flavobacteriia</taxon>
        <taxon>Flavobacteriales</taxon>
        <taxon>Flavobacteriaceae</taxon>
        <taxon>Flavivirga</taxon>
    </lineage>
</organism>
<gene>
    <name evidence="2" type="ORF">Q4Q40_03690</name>
</gene>